<dbReference type="OrthoDB" id="9777711at2"/>
<evidence type="ECO:0000256" key="1">
    <source>
        <dbReference type="ARBA" id="ARBA00005254"/>
    </source>
</evidence>
<protein>
    <submittedName>
        <fullName evidence="3">Enoyl-CoA hydratase</fullName>
    </submittedName>
</protein>
<dbReference type="EMBL" id="MBLM01000156">
    <property type="protein sequence ID" value="OHV30023.1"/>
    <property type="molecule type" value="Genomic_DNA"/>
</dbReference>
<dbReference type="SUPFAM" id="SSF52096">
    <property type="entry name" value="ClpP/crotonase"/>
    <property type="match status" value="1"/>
</dbReference>
<dbReference type="PANTHER" id="PTHR11941">
    <property type="entry name" value="ENOYL-COA HYDRATASE-RELATED"/>
    <property type="match status" value="1"/>
</dbReference>
<gene>
    <name evidence="3" type="ORF">CC117_28075</name>
</gene>
<organism evidence="3 4">
    <name type="scientific">Parafrankia colletiae</name>
    <dbReference type="NCBI Taxonomy" id="573497"/>
    <lineage>
        <taxon>Bacteria</taxon>
        <taxon>Bacillati</taxon>
        <taxon>Actinomycetota</taxon>
        <taxon>Actinomycetes</taxon>
        <taxon>Frankiales</taxon>
        <taxon>Frankiaceae</taxon>
        <taxon>Parafrankia</taxon>
    </lineage>
</organism>
<dbReference type="PANTHER" id="PTHR11941:SF54">
    <property type="entry name" value="ENOYL-COA HYDRATASE, MITOCHONDRIAL"/>
    <property type="match status" value="1"/>
</dbReference>
<dbReference type="InterPro" id="IPR018376">
    <property type="entry name" value="Enoyl-CoA_hyd/isom_CS"/>
</dbReference>
<dbReference type="GO" id="GO:0003824">
    <property type="term" value="F:catalytic activity"/>
    <property type="evidence" value="ECO:0007669"/>
    <property type="project" value="InterPro"/>
</dbReference>
<dbReference type="CDD" id="cd06558">
    <property type="entry name" value="crotonase-like"/>
    <property type="match status" value="1"/>
</dbReference>
<sequence>MTDLVTIDCQENVAVVEMHRPPNNFFDEASLRGVAQALLRVDAMPEVRCVVLCSEGRHFCAGADLRDVDADGLRRVYREAFTIFTARKPVIAAVQGAAIGGGLGLALAADFRVAGENARFSANFARLGFHHGFGLSVTLPTVVGNQKARDLLYTGRSVQATEALAIGLCDRVTAGEPRDEALAWAREIAQSAPLSLLSIRSTLRRDLVSQVSAALDLEAAAQAVLLGTADFQEGIQASIGKRAPIFVGA</sequence>
<dbReference type="Gene3D" id="3.90.226.10">
    <property type="entry name" value="2-enoyl-CoA Hydratase, Chain A, domain 1"/>
    <property type="match status" value="1"/>
</dbReference>
<dbReference type="AlphaFoldDB" id="A0A1S1Q584"/>
<comment type="similarity">
    <text evidence="1 2">Belongs to the enoyl-CoA hydratase/isomerase family.</text>
</comment>
<keyword evidence="4" id="KW-1185">Reference proteome</keyword>
<dbReference type="Pfam" id="PF00378">
    <property type="entry name" value="ECH_1"/>
    <property type="match status" value="1"/>
</dbReference>
<dbReference type="RefSeq" id="WP_071089914.1">
    <property type="nucleotide sequence ID" value="NZ_MBLM01000156.1"/>
</dbReference>
<name>A0A1S1Q584_9ACTN</name>
<comment type="caution">
    <text evidence="3">The sequence shown here is derived from an EMBL/GenBank/DDBJ whole genome shotgun (WGS) entry which is preliminary data.</text>
</comment>
<evidence type="ECO:0000313" key="4">
    <source>
        <dbReference type="Proteomes" id="UP000179627"/>
    </source>
</evidence>
<dbReference type="GO" id="GO:0006635">
    <property type="term" value="P:fatty acid beta-oxidation"/>
    <property type="evidence" value="ECO:0007669"/>
    <property type="project" value="TreeGrafter"/>
</dbReference>
<dbReference type="PROSITE" id="PS00166">
    <property type="entry name" value="ENOYL_COA_HYDRATASE"/>
    <property type="match status" value="1"/>
</dbReference>
<proteinExistence type="inferred from homology"/>
<evidence type="ECO:0000313" key="3">
    <source>
        <dbReference type="EMBL" id="OHV30023.1"/>
    </source>
</evidence>
<evidence type="ECO:0000256" key="2">
    <source>
        <dbReference type="RuleBase" id="RU003707"/>
    </source>
</evidence>
<accession>A0A1S1Q584</accession>
<dbReference type="InterPro" id="IPR001753">
    <property type="entry name" value="Enoyl-CoA_hydra/iso"/>
</dbReference>
<dbReference type="Proteomes" id="UP000179627">
    <property type="component" value="Unassembled WGS sequence"/>
</dbReference>
<dbReference type="InterPro" id="IPR029045">
    <property type="entry name" value="ClpP/crotonase-like_dom_sf"/>
</dbReference>
<reference evidence="4" key="1">
    <citation type="submission" date="2016-07" db="EMBL/GenBank/DDBJ databases">
        <title>Sequence Frankia sp. strain CcI1.17.</title>
        <authorList>
            <person name="Ghodhbane-Gtari F."/>
            <person name="Swanson E."/>
            <person name="Gueddou A."/>
            <person name="Morris K."/>
            <person name="Hezbri K."/>
            <person name="Ktari A."/>
            <person name="Nouioui I."/>
            <person name="Abebe-Akele F."/>
            <person name="Simpson S."/>
            <person name="Thomas K."/>
            <person name="Gtari M."/>
            <person name="Tisa L.S."/>
            <person name="Hurst S."/>
        </authorList>
    </citation>
    <scope>NUCLEOTIDE SEQUENCE [LARGE SCALE GENOMIC DNA]</scope>
    <source>
        <strain evidence="4">Cc1.17</strain>
    </source>
</reference>